<keyword evidence="2 3" id="KW-0472">Membrane</keyword>
<proteinExistence type="predicted"/>
<dbReference type="Gene3D" id="2.40.50.140">
    <property type="entry name" value="Nucleic acid-binding proteins"/>
    <property type="match status" value="1"/>
</dbReference>
<dbReference type="InterPro" id="IPR036127">
    <property type="entry name" value="CcmE-like_sf"/>
</dbReference>
<comment type="subcellular location">
    <subcellularLocation>
        <location evidence="1">Membrane</location>
    </subcellularLocation>
</comment>
<keyword evidence="3" id="KW-0812">Transmembrane</keyword>
<sequence length="193" mass="21141">MMGTPNEGSIRWVTPHLPKPQLRKGSPVLNDRGLEPFDEFGDEAPARSNRTRFLVLSAVIALALGYMIYAAFPGNALYFLTVSEFNERPEVQDGRLLRVSGKLVEGTFGREGNSIDSQFQITDNDGDSPGVTLMASYTGVLPDLFFNPHSEIILEGSYGGNQVFHADSILVKCPSKYVDLNDALNSAQDPEQS</sequence>
<dbReference type="SUPFAM" id="SSF82093">
    <property type="entry name" value="Heme chaperone CcmE"/>
    <property type="match status" value="1"/>
</dbReference>
<evidence type="ECO:0008006" key="5">
    <source>
        <dbReference type="Google" id="ProtNLM"/>
    </source>
</evidence>
<dbReference type="InterPro" id="IPR004329">
    <property type="entry name" value="CcmE"/>
</dbReference>
<evidence type="ECO:0000313" key="4">
    <source>
        <dbReference type="EMBL" id="SVA15544.1"/>
    </source>
</evidence>
<dbReference type="AlphaFoldDB" id="A0A381TIF7"/>
<evidence type="ECO:0000256" key="2">
    <source>
        <dbReference type="ARBA" id="ARBA00023136"/>
    </source>
</evidence>
<dbReference type="InterPro" id="IPR012340">
    <property type="entry name" value="NA-bd_OB-fold"/>
</dbReference>
<dbReference type="GO" id="GO:0005886">
    <property type="term" value="C:plasma membrane"/>
    <property type="evidence" value="ECO:0007669"/>
    <property type="project" value="InterPro"/>
</dbReference>
<name>A0A381TIF7_9ZZZZ</name>
<organism evidence="4">
    <name type="scientific">marine metagenome</name>
    <dbReference type="NCBI Taxonomy" id="408172"/>
    <lineage>
        <taxon>unclassified sequences</taxon>
        <taxon>metagenomes</taxon>
        <taxon>ecological metagenomes</taxon>
    </lineage>
</organism>
<protein>
    <recommendedName>
        <fullName evidence="5">Cytochrome c-type biogenesis protein CcmE</fullName>
    </recommendedName>
</protein>
<keyword evidence="3" id="KW-1133">Transmembrane helix</keyword>
<dbReference type="GO" id="GO:0017004">
    <property type="term" value="P:cytochrome complex assembly"/>
    <property type="evidence" value="ECO:0007669"/>
    <property type="project" value="InterPro"/>
</dbReference>
<gene>
    <name evidence="4" type="ORF">METZ01_LOCUS68398</name>
</gene>
<evidence type="ECO:0000256" key="1">
    <source>
        <dbReference type="ARBA" id="ARBA00004370"/>
    </source>
</evidence>
<dbReference type="GO" id="GO:0020037">
    <property type="term" value="F:heme binding"/>
    <property type="evidence" value="ECO:0007669"/>
    <property type="project" value="InterPro"/>
</dbReference>
<accession>A0A381TIF7</accession>
<reference evidence="4" key="1">
    <citation type="submission" date="2018-05" db="EMBL/GenBank/DDBJ databases">
        <authorList>
            <person name="Lanie J.A."/>
            <person name="Ng W.-L."/>
            <person name="Kazmierczak K.M."/>
            <person name="Andrzejewski T.M."/>
            <person name="Davidsen T.M."/>
            <person name="Wayne K.J."/>
            <person name="Tettelin H."/>
            <person name="Glass J.I."/>
            <person name="Rusch D."/>
            <person name="Podicherti R."/>
            <person name="Tsui H.-C.T."/>
            <person name="Winkler M.E."/>
        </authorList>
    </citation>
    <scope>NUCLEOTIDE SEQUENCE</scope>
</reference>
<dbReference type="GO" id="GO:0017003">
    <property type="term" value="P:protein-heme linkage"/>
    <property type="evidence" value="ECO:0007669"/>
    <property type="project" value="InterPro"/>
</dbReference>
<evidence type="ECO:0000256" key="3">
    <source>
        <dbReference type="SAM" id="Phobius"/>
    </source>
</evidence>
<dbReference type="Pfam" id="PF03100">
    <property type="entry name" value="CcmE"/>
    <property type="match status" value="1"/>
</dbReference>
<feature type="transmembrane region" description="Helical" evidence="3">
    <location>
        <begin position="53"/>
        <end position="72"/>
    </location>
</feature>
<dbReference type="EMBL" id="UINC01004601">
    <property type="protein sequence ID" value="SVA15544.1"/>
    <property type="molecule type" value="Genomic_DNA"/>
</dbReference>